<evidence type="ECO:0000256" key="3">
    <source>
        <dbReference type="ARBA" id="ARBA00022692"/>
    </source>
</evidence>
<dbReference type="KEGG" id="erc:Ecym_1035"/>
<accession>G8JM33</accession>
<feature type="region of interest" description="Disordered" evidence="8">
    <location>
        <begin position="1"/>
        <end position="30"/>
    </location>
</feature>
<feature type="compositionally biased region" description="Basic and acidic residues" evidence="8">
    <location>
        <begin position="19"/>
        <end position="30"/>
    </location>
</feature>
<organism evidence="9 10">
    <name type="scientific">Eremothecium cymbalariae (strain CBS 270.75 / DBVPG 7215 / KCTC 17166 / NRRL Y-17582)</name>
    <name type="common">Yeast</name>
    <dbReference type="NCBI Taxonomy" id="931890"/>
    <lineage>
        <taxon>Eukaryota</taxon>
        <taxon>Fungi</taxon>
        <taxon>Dikarya</taxon>
        <taxon>Ascomycota</taxon>
        <taxon>Saccharomycotina</taxon>
        <taxon>Saccharomycetes</taxon>
        <taxon>Saccharomycetales</taxon>
        <taxon>Saccharomycetaceae</taxon>
        <taxon>Eremothecium</taxon>
    </lineage>
</organism>
<keyword evidence="7" id="KW-0472">Membrane</keyword>
<dbReference type="RefSeq" id="XP_003644110.1">
    <property type="nucleotide sequence ID" value="XM_003644062.1"/>
</dbReference>
<dbReference type="Pfam" id="PF08602">
    <property type="entry name" value="Mgr1"/>
    <property type="match status" value="1"/>
</dbReference>
<gene>
    <name evidence="9" type="ordered locus">Ecym_1035</name>
</gene>
<dbReference type="GO" id="GO:0006515">
    <property type="term" value="P:protein quality control for misfolded or incompletely synthesized proteins"/>
    <property type="evidence" value="ECO:0007669"/>
    <property type="project" value="EnsemblFungi"/>
</dbReference>
<comment type="subcellular location">
    <subcellularLocation>
        <location evidence="1">Mitochondrion inner membrane</location>
        <topology evidence="1">Multi-pass membrane protein</topology>
    </subcellularLocation>
</comment>
<dbReference type="AlphaFoldDB" id="G8JM33"/>
<dbReference type="FunCoup" id="G8JM33">
    <property type="interactions" value="49"/>
</dbReference>
<keyword evidence="3" id="KW-0812">Transmembrane</keyword>
<evidence type="ECO:0000256" key="5">
    <source>
        <dbReference type="ARBA" id="ARBA00022989"/>
    </source>
</evidence>
<dbReference type="OrthoDB" id="4087899at2759"/>
<dbReference type="eggNOG" id="ENOG502QR67">
    <property type="taxonomic scope" value="Eukaryota"/>
</dbReference>
<reference evidence="10" key="1">
    <citation type="journal article" date="2012" name="G3 (Bethesda)">
        <title>Pichia sorbitophila, an interspecies yeast hybrid reveals early steps of genome resolution following polyploidization.</title>
        <authorList>
            <person name="Leh Louis V."/>
            <person name="Despons L."/>
            <person name="Friedrich A."/>
            <person name="Martin T."/>
            <person name="Durrens P."/>
            <person name="Casaregola S."/>
            <person name="Neuveglise C."/>
            <person name="Fairhead C."/>
            <person name="Marck C."/>
            <person name="Cruz J.A."/>
            <person name="Straub M.L."/>
            <person name="Kugler V."/>
            <person name="Sacerdot C."/>
            <person name="Uzunov Z."/>
            <person name="Thierry A."/>
            <person name="Weiss S."/>
            <person name="Bleykasten C."/>
            <person name="De Montigny J."/>
            <person name="Jacques N."/>
            <person name="Jung P."/>
            <person name="Lemaire M."/>
            <person name="Mallet S."/>
            <person name="Morel G."/>
            <person name="Richard G.F."/>
            <person name="Sarkar A."/>
            <person name="Savel G."/>
            <person name="Schacherer J."/>
            <person name="Seret M.L."/>
            <person name="Talla E."/>
            <person name="Samson G."/>
            <person name="Jubin C."/>
            <person name="Poulain J."/>
            <person name="Vacherie B."/>
            <person name="Barbe V."/>
            <person name="Pelletier E."/>
            <person name="Sherman D.J."/>
            <person name="Westhof E."/>
            <person name="Weissenbach J."/>
            <person name="Baret P.V."/>
            <person name="Wincker P."/>
            <person name="Gaillardin C."/>
            <person name="Dujon B."/>
            <person name="Souciet J.L."/>
        </authorList>
    </citation>
    <scope>NUCLEOTIDE SEQUENCE [LARGE SCALE GENOMIC DNA]</scope>
    <source>
        <strain evidence="10">CBS 270.75 / DBVPG 7215 / KCTC 17166 / NRRL Y-17582</strain>
    </source>
</reference>
<sequence length="402" mass="45799">MSLFTPPTGGKGSSFNRVPSKDPEKPEKDIRSQFYSRPSLGLKFWGPLVPASDNRVGLWSLVTAQTLVGLFFMCKFRNLGPKVIKRDISDFPSLNRFSTTFGGMYVTTHLFPEFGGTYSFHRRVGERTGFFYSKRFANIKRVIYLTTGTVLLAQSMLEASRLTLLEYDPWEEQAKCVRDKQFFNDVVKYYHEGVDPMRFKVRDANSGTTLSVNIPEVKQGVAVARAQANAENLVTKWLGPLDYKPLSFSDFLDKLEHNLDMYDILHHTNSKKIIDDTKHASERKAELEFLTEINRKNRERIRTLLDSTPSHSIPLSIKLSDQGIRGVTMDITYDSADDIDLREMWSLHNPWINLALDTSLSIKFLPTVRSPQELIGEGEDVVVAQPRNSLYEDTEPTPRSAE</sequence>
<evidence type="ECO:0000313" key="9">
    <source>
        <dbReference type="EMBL" id="AET37293.1"/>
    </source>
</evidence>
<evidence type="ECO:0000256" key="2">
    <source>
        <dbReference type="ARBA" id="ARBA00009782"/>
    </source>
</evidence>
<dbReference type="InterPro" id="IPR013911">
    <property type="entry name" value="i-AAA_Mgr1"/>
</dbReference>
<keyword evidence="5" id="KW-1133">Transmembrane helix</keyword>
<keyword evidence="6" id="KW-0496">Mitochondrion</keyword>
<dbReference type="InParanoid" id="G8JM33"/>
<dbReference type="GO" id="GO:0051787">
    <property type="term" value="F:misfolded protein binding"/>
    <property type="evidence" value="ECO:0007669"/>
    <property type="project" value="EnsemblFungi"/>
</dbReference>
<keyword evidence="10" id="KW-1185">Reference proteome</keyword>
<dbReference type="GeneID" id="11470439"/>
<dbReference type="OMA" id="FYHEGID"/>
<dbReference type="EMBL" id="CP002497">
    <property type="protein sequence ID" value="AET37293.1"/>
    <property type="molecule type" value="Genomic_DNA"/>
</dbReference>
<comment type="similarity">
    <text evidence="2">Belongs to the MGR1 family.</text>
</comment>
<evidence type="ECO:0000313" key="10">
    <source>
        <dbReference type="Proteomes" id="UP000006790"/>
    </source>
</evidence>
<evidence type="ECO:0000256" key="6">
    <source>
        <dbReference type="ARBA" id="ARBA00023128"/>
    </source>
</evidence>
<name>G8JM33_ERECY</name>
<proteinExistence type="inferred from homology"/>
<dbReference type="GO" id="GO:0031942">
    <property type="term" value="C:i-AAA complex"/>
    <property type="evidence" value="ECO:0007669"/>
    <property type="project" value="EnsemblFungi"/>
</dbReference>
<evidence type="ECO:0008006" key="11">
    <source>
        <dbReference type="Google" id="ProtNLM"/>
    </source>
</evidence>
<evidence type="ECO:0000256" key="8">
    <source>
        <dbReference type="SAM" id="MobiDB-lite"/>
    </source>
</evidence>
<keyword evidence="4" id="KW-0999">Mitochondrion inner membrane</keyword>
<evidence type="ECO:0000256" key="1">
    <source>
        <dbReference type="ARBA" id="ARBA00004448"/>
    </source>
</evidence>
<evidence type="ECO:0000256" key="4">
    <source>
        <dbReference type="ARBA" id="ARBA00022792"/>
    </source>
</evidence>
<dbReference type="Proteomes" id="UP000006790">
    <property type="component" value="Chromosome 1"/>
</dbReference>
<dbReference type="HOGENOM" id="CLU_039216_0_0_1"/>
<evidence type="ECO:0000256" key="7">
    <source>
        <dbReference type="ARBA" id="ARBA00023136"/>
    </source>
</evidence>
<protein>
    <recommendedName>
        <fullName evidence="11">Mitochondrial inner membrane i-AAA protease complex subunit MGR1</fullName>
    </recommendedName>
</protein>